<keyword evidence="1" id="KW-1133">Transmembrane helix</keyword>
<feature type="transmembrane region" description="Helical" evidence="1">
    <location>
        <begin position="7"/>
        <end position="29"/>
    </location>
</feature>
<sequence length="49" mass="5248">MSDQQTITLGGILVAVFVLDIFVFGWVLVDEPVLQQIAETTGMIVTPAA</sequence>
<evidence type="ECO:0000256" key="1">
    <source>
        <dbReference type="SAM" id="Phobius"/>
    </source>
</evidence>
<evidence type="ECO:0000313" key="3">
    <source>
        <dbReference type="Proteomes" id="UP000324021"/>
    </source>
</evidence>
<keyword evidence="1" id="KW-0812">Transmembrane</keyword>
<dbReference type="AlphaFoldDB" id="A0A1G6UXL2"/>
<organism evidence="2 3">
    <name type="scientific">Natrinema hispanicum</name>
    <dbReference type="NCBI Taxonomy" id="392421"/>
    <lineage>
        <taxon>Archaea</taxon>
        <taxon>Methanobacteriati</taxon>
        <taxon>Methanobacteriota</taxon>
        <taxon>Stenosarchaea group</taxon>
        <taxon>Halobacteria</taxon>
        <taxon>Halobacteriales</taxon>
        <taxon>Natrialbaceae</taxon>
        <taxon>Natrinema</taxon>
    </lineage>
</organism>
<accession>A0A1G6UXL2</accession>
<keyword evidence="1" id="KW-0472">Membrane</keyword>
<name>A0A1G6UXL2_9EURY</name>
<protein>
    <submittedName>
        <fullName evidence="2">Uncharacterized protein</fullName>
    </submittedName>
</protein>
<dbReference type="EMBL" id="FMZP01000024">
    <property type="protein sequence ID" value="SDD46028.1"/>
    <property type="molecule type" value="Genomic_DNA"/>
</dbReference>
<dbReference type="RefSeq" id="WP_188118697.1">
    <property type="nucleotide sequence ID" value="NZ_FMZP01000024.1"/>
</dbReference>
<reference evidence="2 3" key="1">
    <citation type="submission" date="2016-10" db="EMBL/GenBank/DDBJ databases">
        <authorList>
            <person name="Varghese N."/>
            <person name="Submissions S."/>
        </authorList>
    </citation>
    <scope>NUCLEOTIDE SEQUENCE [LARGE SCALE GENOMIC DNA]</scope>
    <source>
        <strain evidence="2 3">CDM_1</strain>
    </source>
</reference>
<proteinExistence type="predicted"/>
<evidence type="ECO:0000313" key="2">
    <source>
        <dbReference type="EMBL" id="SDD46028.1"/>
    </source>
</evidence>
<gene>
    <name evidence="2" type="ORF">SAMN05192552_102417</name>
</gene>
<dbReference type="Proteomes" id="UP000324021">
    <property type="component" value="Unassembled WGS sequence"/>
</dbReference>